<name>A0A0H4T4N8_9BACT</name>
<evidence type="ECO:0000256" key="5">
    <source>
        <dbReference type="ARBA" id="ARBA00023274"/>
    </source>
</evidence>
<dbReference type="EMBL" id="KT006962">
    <property type="protein sequence ID" value="AKQ01352.1"/>
    <property type="molecule type" value="Genomic_DNA"/>
</dbReference>
<accession>A0A0H4T4N8</accession>
<dbReference type="GO" id="GO:0019843">
    <property type="term" value="F:rRNA binding"/>
    <property type="evidence" value="ECO:0007669"/>
    <property type="project" value="UniProtKB-UniRule"/>
</dbReference>
<keyword evidence="3 6" id="KW-0694">RNA-binding</keyword>
<dbReference type="CDD" id="cd00364">
    <property type="entry name" value="Ribosomal_uS17"/>
    <property type="match status" value="1"/>
</dbReference>
<dbReference type="NCBIfam" id="TIGR03635">
    <property type="entry name" value="uS17_bact"/>
    <property type="match status" value="1"/>
</dbReference>
<comment type="subunit">
    <text evidence="6">Part of the 30S ribosomal subunit.</text>
</comment>
<dbReference type="InterPro" id="IPR019984">
    <property type="entry name" value="Ribosomal_uS17_bact/chlr"/>
</dbReference>
<dbReference type="HAMAP" id="MF_01345_B">
    <property type="entry name" value="Ribosomal_uS17_B"/>
    <property type="match status" value="1"/>
</dbReference>
<keyword evidence="2 6" id="KW-0699">rRNA-binding</keyword>
<dbReference type="GO" id="GO:0022627">
    <property type="term" value="C:cytosolic small ribosomal subunit"/>
    <property type="evidence" value="ECO:0007669"/>
    <property type="project" value="UniProtKB-UniRule"/>
</dbReference>
<dbReference type="AlphaFoldDB" id="A0A0H4T4N8"/>
<comment type="similarity">
    <text evidence="1 6 7">Belongs to the universal ribosomal protein uS17 family.</text>
</comment>
<dbReference type="PANTHER" id="PTHR10744">
    <property type="entry name" value="40S RIBOSOMAL PROTEIN S11 FAMILY MEMBER"/>
    <property type="match status" value="1"/>
</dbReference>
<protein>
    <recommendedName>
        <fullName evidence="6">Small ribosomal subunit protein uS17</fullName>
    </recommendedName>
</protein>
<evidence type="ECO:0000256" key="7">
    <source>
        <dbReference type="RuleBase" id="RU003872"/>
    </source>
</evidence>
<proteinExistence type="inferred from homology"/>
<keyword evidence="5 6" id="KW-0687">Ribonucleoprotein</keyword>
<dbReference type="InterPro" id="IPR012340">
    <property type="entry name" value="NA-bd_OB-fold"/>
</dbReference>
<dbReference type="InterPro" id="IPR019979">
    <property type="entry name" value="Ribosomal_uS17_CS"/>
</dbReference>
<dbReference type="PROSITE" id="PS00056">
    <property type="entry name" value="RIBOSOMAL_S17"/>
    <property type="match status" value="1"/>
</dbReference>
<sequence length="87" mass="10214">MADNRRKEYIGKVTSDKMEKTVSVLVESLYRHPKYGKVVKRRTKFMAHDEDKRCHVGDKVKIIETRPLSKTKHWKVMDILESAQVKG</sequence>
<dbReference type="InterPro" id="IPR000266">
    <property type="entry name" value="Ribosomal_uS17"/>
</dbReference>
<dbReference type="Gene3D" id="2.40.50.140">
    <property type="entry name" value="Nucleic acid-binding proteins"/>
    <property type="match status" value="1"/>
</dbReference>
<dbReference type="NCBIfam" id="NF004123">
    <property type="entry name" value="PRK05610.1"/>
    <property type="match status" value="1"/>
</dbReference>
<dbReference type="PRINTS" id="PR00973">
    <property type="entry name" value="RIBOSOMALS17"/>
</dbReference>
<evidence type="ECO:0000256" key="3">
    <source>
        <dbReference type="ARBA" id="ARBA00022884"/>
    </source>
</evidence>
<gene>
    <name evidence="6" type="primary">rpsQ</name>
</gene>
<keyword evidence="4 6" id="KW-0689">Ribosomal protein</keyword>
<dbReference type="PANTHER" id="PTHR10744:SF1">
    <property type="entry name" value="SMALL RIBOSOMAL SUBUNIT PROTEIN US17M"/>
    <property type="match status" value="1"/>
</dbReference>
<reference evidence="8" key="1">
    <citation type="journal article" date="2015" name="ISME J.">
        <title>Aquifer environment selects for microbial species cohorts in sediment and groundwater.</title>
        <authorList>
            <person name="Hug L.A."/>
            <person name="Thomas B.C."/>
            <person name="Brown C.T."/>
            <person name="Frischkorn K.R."/>
            <person name="Williams K.H."/>
            <person name="Tringe S.G."/>
            <person name="Banfield J.F."/>
        </authorList>
    </citation>
    <scope>NUCLEOTIDE SEQUENCE</scope>
</reference>
<comment type="function">
    <text evidence="6">One of the primary rRNA binding proteins, it binds specifically to the 5'-end of 16S ribosomal RNA.</text>
</comment>
<dbReference type="SUPFAM" id="SSF50249">
    <property type="entry name" value="Nucleic acid-binding proteins"/>
    <property type="match status" value="1"/>
</dbReference>
<evidence type="ECO:0000256" key="6">
    <source>
        <dbReference type="HAMAP-Rule" id="MF_01345"/>
    </source>
</evidence>
<dbReference type="Pfam" id="PF00366">
    <property type="entry name" value="Ribosomal_S17"/>
    <property type="match status" value="1"/>
</dbReference>
<dbReference type="GO" id="GO:0003735">
    <property type="term" value="F:structural constituent of ribosome"/>
    <property type="evidence" value="ECO:0007669"/>
    <property type="project" value="UniProtKB-UniRule"/>
</dbReference>
<dbReference type="GO" id="GO:0006412">
    <property type="term" value="P:translation"/>
    <property type="evidence" value="ECO:0007669"/>
    <property type="project" value="UniProtKB-UniRule"/>
</dbReference>
<evidence type="ECO:0000256" key="2">
    <source>
        <dbReference type="ARBA" id="ARBA00022730"/>
    </source>
</evidence>
<evidence type="ECO:0000256" key="4">
    <source>
        <dbReference type="ARBA" id="ARBA00022980"/>
    </source>
</evidence>
<evidence type="ECO:0000256" key="1">
    <source>
        <dbReference type="ARBA" id="ARBA00010254"/>
    </source>
</evidence>
<organism evidence="8">
    <name type="scientific">uncultured Nitrospirae bacterium Rifle_16ft_4_minimus_16961</name>
    <dbReference type="NCBI Taxonomy" id="1665125"/>
    <lineage>
        <taxon>Bacteria</taxon>
        <taxon>Pseudomonadati</taxon>
        <taxon>Nitrospirota</taxon>
        <taxon>environmental samples</taxon>
    </lineage>
</organism>
<evidence type="ECO:0000313" key="8">
    <source>
        <dbReference type="EMBL" id="AKQ01352.1"/>
    </source>
</evidence>